<feature type="compositionally biased region" description="Basic residues" evidence="2">
    <location>
        <begin position="147"/>
        <end position="159"/>
    </location>
</feature>
<reference evidence="3" key="1">
    <citation type="submission" date="2021-01" db="EMBL/GenBank/DDBJ databases">
        <authorList>
            <person name="Corre E."/>
            <person name="Pelletier E."/>
            <person name="Niang G."/>
            <person name="Scheremetjew M."/>
            <person name="Finn R."/>
            <person name="Kale V."/>
            <person name="Holt S."/>
            <person name="Cochrane G."/>
            <person name="Meng A."/>
            <person name="Brown T."/>
            <person name="Cohen L."/>
        </authorList>
    </citation>
    <scope>NUCLEOTIDE SEQUENCE</scope>
    <source>
        <strain evidence="3">Ms1</strain>
    </source>
</reference>
<feature type="region of interest" description="Disordered" evidence="2">
    <location>
        <begin position="106"/>
        <end position="170"/>
    </location>
</feature>
<feature type="compositionally biased region" description="Gly residues" evidence="2">
    <location>
        <begin position="109"/>
        <end position="130"/>
    </location>
</feature>
<feature type="coiled-coil region" evidence="1">
    <location>
        <begin position="5"/>
        <end position="32"/>
    </location>
</feature>
<keyword evidence="1" id="KW-0175">Coiled coil</keyword>
<protein>
    <submittedName>
        <fullName evidence="3">Uncharacterized protein</fullName>
    </submittedName>
</protein>
<dbReference type="EMBL" id="HBFS01002265">
    <property type="protein sequence ID" value="CAD8908382.1"/>
    <property type="molecule type" value="Transcribed_RNA"/>
</dbReference>
<dbReference type="AlphaFoldDB" id="A0A7S1G3C6"/>
<evidence type="ECO:0000256" key="1">
    <source>
        <dbReference type="SAM" id="Coils"/>
    </source>
</evidence>
<sequence length="209" mass="22140">MNMFIAIISESYDETKDELQELEDMNIDTLGKEIWDVFTKDFLFKVPGARWLVGHAEEGARKARHRLSVVAGGDKRLVALAKVHGQFSPKIDATQVEAFPLDESKRGAAAGGGAAGAATGDGKGGRGGEGIAVDVSGSSDDREKGAKKPAPAKKKRRGSKAGMEGDEDRAAADAALQARLSAVEARQESMVAKLEAIHDLLLLRSSSPK</sequence>
<proteinExistence type="predicted"/>
<evidence type="ECO:0000256" key="2">
    <source>
        <dbReference type="SAM" id="MobiDB-lite"/>
    </source>
</evidence>
<organism evidence="3">
    <name type="scientific">Bicosoecida sp. CB-2014</name>
    <dbReference type="NCBI Taxonomy" id="1486930"/>
    <lineage>
        <taxon>Eukaryota</taxon>
        <taxon>Sar</taxon>
        <taxon>Stramenopiles</taxon>
        <taxon>Bigyra</taxon>
        <taxon>Opalozoa</taxon>
        <taxon>Bicosoecida</taxon>
    </lineage>
</organism>
<accession>A0A7S1G3C6</accession>
<evidence type="ECO:0000313" key="3">
    <source>
        <dbReference type="EMBL" id="CAD8908382.1"/>
    </source>
</evidence>
<name>A0A7S1G3C6_9STRA</name>
<gene>
    <name evidence="3" type="ORF">BSP0115_LOCUS1586</name>
</gene>